<dbReference type="NCBIfam" id="TIGR00095">
    <property type="entry name" value="16S rRNA (guanine(966)-N(2))-methyltransferase RsmD"/>
    <property type="match status" value="1"/>
</dbReference>
<dbReference type="GO" id="GO:0008168">
    <property type="term" value="F:methyltransferase activity"/>
    <property type="evidence" value="ECO:0007669"/>
    <property type="project" value="UniProtKB-KW"/>
</dbReference>
<gene>
    <name evidence="3" type="ORF">SAMN05443144_12326</name>
</gene>
<dbReference type="PANTHER" id="PTHR43542:SF1">
    <property type="entry name" value="METHYLTRANSFERASE"/>
    <property type="match status" value="1"/>
</dbReference>
<dbReference type="OrthoDB" id="9803017at2"/>
<keyword evidence="4" id="KW-1185">Reference proteome</keyword>
<evidence type="ECO:0000256" key="2">
    <source>
        <dbReference type="ARBA" id="ARBA00022679"/>
    </source>
</evidence>
<dbReference type="InterPro" id="IPR029063">
    <property type="entry name" value="SAM-dependent_MTases_sf"/>
</dbReference>
<dbReference type="PANTHER" id="PTHR43542">
    <property type="entry name" value="METHYLTRANSFERASE"/>
    <property type="match status" value="1"/>
</dbReference>
<dbReference type="AlphaFoldDB" id="A0A1M5IFC0"/>
<protein>
    <submittedName>
        <fullName evidence="3">16S rRNA (Guanine(966)-N(2))-methyltransferase RsmD</fullName>
    </submittedName>
</protein>
<dbReference type="Pfam" id="PF03602">
    <property type="entry name" value="Cons_hypoth95"/>
    <property type="match status" value="1"/>
</dbReference>
<proteinExistence type="predicted"/>
<dbReference type="Gene3D" id="3.40.50.150">
    <property type="entry name" value="Vaccinia Virus protein VP39"/>
    <property type="match status" value="1"/>
</dbReference>
<keyword evidence="1 3" id="KW-0489">Methyltransferase</keyword>
<dbReference type="PIRSF" id="PIRSF004553">
    <property type="entry name" value="CHP00095"/>
    <property type="match status" value="1"/>
</dbReference>
<dbReference type="InterPro" id="IPR004398">
    <property type="entry name" value="RNA_MeTrfase_RsmD"/>
</dbReference>
<accession>A0A1M5IFC0</accession>
<evidence type="ECO:0000256" key="1">
    <source>
        <dbReference type="ARBA" id="ARBA00022603"/>
    </source>
</evidence>
<dbReference type="GO" id="GO:0031167">
    <property type="term" value="P:rRNA methylation"/>
    <property type="evidence" value="ECO:0007669"/>
    <property type="project" value="InterPro"/>
</dbReference>
<reference evidence="3 4" key="1">
    <citation type="submission" date="2016-11" db="EMBL/GenBank/DDBJ databases">
        <authorList>
            <person name="Jaros S."/>
            <person name="Januszkiewicz K."/>
            <person name="Wedrychowicz H."/>
        </authorList>
    </citation>
    <scope>NUCLEOTIDE SEQUENCE [LARGE SCALE GENOMIC DNA]</scope>
    <source>
        <strain evidence="3 4">DSM 21986</strain>
    </source>
</reference>
<dbReference type="CDD" id="cd02440">
    <property type="entry name" value="AdoMet_MTases"/>
    <property type="match status" value="1"/>
</dbReference>
<dbReference type="STRING" id="1194090.SAMN05443144_12326"/>
<dbReference type="GO" id="GO:0003676">
    <property type="term" value="F:nucleic acid binding"/>
    <property type="evidence" value="ECO:0007669"/>
    <property type="project" value="InterPro"/>
</dbReference>
<dbReference type="PROSITE" id="PS00092">
    <property type="entry name" value="N6_MTASE"/>
    <property type="match status" value="1"/>
</dbReference>
<dbReference type="EMBL" id="FQUS01000023">
    <property type="protein sequence ID" value="SHG26947.1"/>
    <property type="molecule type" value="Genomic_DNA"/>
</dbReference>
<evidence type="ECO:0000313" key="3">
    <source>
        <dbReference type="EMBL" id="SHG26947.1"/>
    </source>
</evidence>
<dbReference type="Proteomes" id="UP000184041">
    <property type="component" value="Unassembled WGS sequence"/>
</dbReference>
<dbReference type="RefSeq" id="WP_073067391.1">
    <property type="nucleotide sequence ID" value="NZ_FQUS01000023.1"/>
</dbReference>
<sequence length="184" mass="21131">MRIITGLLKGRKIHIPKTLDVRPTTDRTKEGLFSILDARKYIRGARVLDLFGGSGNLGFEALSRGCESVLFVDSDRRNIRHIEKVAEEFELSDQIRTAVSQVEDFLEGMPLSYDIIFADPPYDYPLMDEMIETILSDGWLADNGWLILEHDKRHDFSDHAHCAYKKEYGRTHISIFLPEEGVQF</sequence>
<dbReference type="SUPFAM" id="SSF53335">
    <property type="entry name" value="S-adenosyl-L-methionine-dependent methyltransferases"/>
    <property type="match status" value="1"/>
</dbReference>
<keyword evidence="2 3" id="KW-0808">Transferase</keyword>
<name>A0A1M5IFC0_9BACT</name>
<evidence type="ECO:0000313" key="4">
    <source>
        <dbReference type="Proteomes" id="UP000184041"/>
    </source>
</evidence>
<organism evidence="3 4">
    <name type="scientific">Fodinibius roseus</name>
    <dbReference type="NCBI Taxonomy" id="1194090"/>
    <lineage>
        <taxon>Bacteria</taxon>
        <taxon>Pseudomonadati</taxon>
        <taxon>Balneolota</taxon>
        <taxon>Balneolia</taxon>
        <taxon>Balneolales</taxon>
        <taxon>Balneolaceae</taxon>
        <taxon>Fodinibius</taxon>
    </lineage>
</organism>
<dbReference type="InterPro" id="IPR002052">
    <property type="entry name" value="DNA_methylase_N6_adenine_CS"/>
</dbReference>